<dbReference type="EMBL" id="JACCBX010000010">
    <property type="protein sequence ID" value="NYE07748.1"/>
    <property type="molecule type" value="Genomic_DNA"/>
</dbReference>
<accession>A0A852TKL4</accession>
<proteinExistence type="predicted"/>
<reference evidence="2" key="2">
    <citation type="submission" date="2020-08" db="EMBL/GenBank/DDBJ databases">
        <title>The Agave Microbiome: Exploring the role of microbial communities in plant adaptations to desert environments.</title>
        <authorList>
            <person name="Partida-Martinez L.P."/>
        </authorList>
    </citation>
    <scope>NUCLEOTIDE SEQUENCE [LARGE SCALE GENOMIC DNA]</scope>
    <source>
        <strain evidence="2">AT2.8</strain>
    </source>
</reference>
<evidence type="ECO:0000313" key="2">
    <source>
        <dbReference type="Proteomes" id="UP000548423"/>
    </source>
</evidence>
<organism evidence="1 2">
    <name type="scientific">Neobacillus niacini</name>
    <dbReference type="NCBI Taxonomy" id="86668"/>
    <lineage>
        <taxon>Bacteria</taxon>
        <taxon>Bacillati</taxon>
        <taxon>Bacillota</taxon>
        <taxon>Bacilli</taxon>
        <taxon>Bacillales</taxon>
        <taxon>Bacillaceae</taxon>
        <taxon>Neobacillus</taxon>
    </lineage>
</organism>
<evidence type="ECO:0000313" key="1">
    <source>
        <dbReference type="EMBL" id="NYE07748.1"/>
    </source>
</evidence>
<gene>
    <name evidence="1" type="ORF">F4694_004565</name>
</gene>
<dbReference type="Proteomes" id="UP000548423">
    <property type="component" value="Unassembled WGS sequence"/>
</dbReference>
<comment type="caution">
    <text evidence="1">The sequence shown here is derived from an EMBL/GenBank/DDBJ whole genome shotgun (WGS) entry which is preliminary data.</text>
</comment>
<reference evidence="2" key="1">
    <citation type="submission" date="2020-07" db="EMBL/GenBank/DDBJ databases">
        <authorList>
            <person name="Partida-Martinez L."/>
            <person name="Huntemann M."/>
            <person name="Clum A."/>
            <person name="Wang J."/>
            <person name="Palaniappan K."/>
            <person name="Ritter S."/>
            <person name="Chen I.-M."/>
            <person name="Stamatis D."/>
            <person name="Reddy T."/>
            <person name="O'Malley R."/>
            <person name="Daum C."/>
            <person name="Shapiro N."/>
            <person name="Ivanova N."/>
            <person name="Kyrpides N."/>
            <person name="Woyke T."/>
        </authorList>
    </citation>
    <scope>NUCLEOTIDE SEQUENCE [LARGE SCALE GENOMIC DNA]</scope>
    <source>
        <strain evidence="2">AT2.8</strain>
    </source>
</reference>
<sequence>MDQSSTQCRGFFITLVAEGEIYWRMARNTGGRRETLADSGKHWRMARNTSG</sequence>
<dbReference type="AlphaFoldDB" id="A0A852TKL4"/>
<protein>
    <submittedName>
        <fullName evidence="1">Uncharacterized protein</fullName>
    </submittedName>
</protein>
<name>A0A852TKL4_9BACI</name>